<evidence type="ECO:0000313" key="2">
    <source>
        <dbReference type="EMBL" id="VDO23173.1"/>
    </source>
</evidence>
<dbReference type="AlphaFoldDB" id="A0A183F7H7"/>
<evidence type="ECO:0000313" key="4">
    <source>
        <dbReference type="WBParaSite" id="HPBE_0000211901-mRNA-1"/>
    </source>
</evidence>
<evidence type="ECO:0000313" key="3">
    <source>
        <dbReference type="Proteomes" id="UP000050761"/>
    </source>
</evidence>
<protein>
    <submittedName>
        <fullName evidence="4">Transmembrane protein</fullName>
    </submittedName>
</protein>
<keyword evidence="1" id="KW-0472">Membrane</keyword>
<feature type="transmembrane region" description="Helical" evidence="1">
    <location>
        <begin position="110"/>
        <end position="127"/>
    </location>
</feature>
<keyword evidence="1" id="KW-0812">Transmembrane</keyword>
<dbReference type="EMBL" id="UZAH01002842">
    <property type="protein sequence ID" value="VDO23173.1"/>
    <property type="molecule type" value="Genomic_DNA"/>
</dbReference>
<gene>
    <name evidence="2" type="ORF">HPBE_LOCUS2120</name>
</gene>
<name>A0A183F7H7_HELPZ</name>
<sequence length="132" mass="14658">MTQYVSVTTRLLTAAVAPSLRFNDGSAEAAKETPSRVKAHFGLRQKDRFANGYPGEQHAFGQIMKDPSRRLVGWKMKNANGCQGWPSNSLKKYTISAIRFLGPASSFEPYLFSLGILVVCALLCWYGRRAIL</sequence>
<accession>A0A183F7H7</accession>
<keyword evidence="1" id="KW-1133">Transmembrane helix</keyword>
<dbReference type="WBParaSite" id="HPBE_0000211901-mRNA-1">
    <property type="protein sequence ID" value="HPBE_0000211901-mRNA-1"/>
    <property type="gene ID" value="HPBE_0000211901"/>
</dbReference>
<evidence type="ECO:0000256" key="1">
    <source>
        <dbReference type="SAM" id="Phobius"/>
    </source>
</evidence>
<reference evidence="4" key="2">
    <citation type="submission" date="2019-09" db="UniProtKB">
        <authorList>
            <consortium name="WormBaseParasite"/>
        </authorList>
    </citation>
    <scope>IDENTIFICATION</scope>
</reference>
<organism evidence="3 4">
    <name type="scientific">Heligmosomoides polygyrus</name>
    <name type="common">Parasitic roundworm</name>
    <dbReference type="NCBI Taxonomy" id="6339"/>
    <lineage>
        <taxon>Eukaryota</taxon>
        <taxon>Metazoa</taxon>
        <taxon>Ecdysozoa</taxon>
        <taxon>Nematoda</taxon>
        <taxon>Chromadorea</taxon>
        <taxon>Rhabditida</taxon>
        <taxon>Rhabditina</taxon>
        <taxon>Rhabditomorpha</taxon>
        <taxon>Strongyloidea</taxon>
        <taxon>Heligmosomidae</taxon>
        <taxon>Heligmosomoides</taxon>
    </lineage>
</organism>
<reference evidence="2 3" key="1">
    <citation type="submission" date="2018-11" db="EMBL/GenBank/DDBJ databases">
        <authorList>
            <consortium name="Pathogen Informatics"/>
        </authorList>
    </citation>
    <scope>NUCLEOTIDE SEQUENCE [LARGE SCALE GENOMIC DNA]</scope>
</reference>
<accession>A0A3P7URP9</accession>
<keyword evidence="3" id="KW-1185">Reference proteome</keyword>
<dbReference type="Proteomes" id="UP000050761">
    <property type="component" value="Unassembled WGS sequence"/>
</dbReference>
<proteinExistence type="predicted"/>